<keyword evidence="2" id="KW-1185">Reference proteome</keyword>
<dbReference type="AlphaFoldDB" id="A0A0L0GAM8"/>
<organism evidence="1 2">
    <name type="scientific">Sphaeroforma arctica JP610</name>
    <dbReference type="NCBI Taxonomy" id="667725"/>
    <lineage>
        <taxon>Eukaryota</taxon>
        <taxon>Ichthyosporea</taxon>
        <taxon>Ichthyophonida</taxon>
        <taxon>Sphaeroforma</taxon>
    </lineage>
</organism>
<dbReference type="RefSeq" id="XP_014159866.1">
    <property type="nucleotide sequence ID" value="XM_014304391.1"/>
</dbReference>
<dbReference type="EMBL" id="KQ241675">
    <property type="protein sequence ID" value="KNC85964.1"/>
    <property type="molecule type" value="Genomic_DNA"/>
</dbReference>
<dbReference type="GeneID" id="25902373"/>
<evidence type="ECO:0000313" key="2">
    <source>
        <dbReference type="Proteomes" id="UP000054560"/>
    </source>
</evidence>
<sequence length="98" mass="10803">MLIILSVWLRGPAWNGIDKQKTTAKGKDTTAAAKAKKTAAVLSATERSQLYASVVQLCTMEEEERAVTMLHPDYAFTRFGDELEISETHISYCSAPPI</sequence>
<gene>
    <name evidence="1" type="ORF">SARC_01869</name>
</gene>
<reference evidence="1 2" key="1">
    <citation type="submission" date="2011-02" db="EMBL/GenBank/DDBJ databases">
        <title>The Genome Sequence of Sphaeroforma arctica JP610.</title>
        <authorList>
            <consortium name="The Broad Institute Genome Sequencing Platform"/>
            <person name="Russ C."/>
            <person name="Cuomo C."/>
            <person name="Young S.K."/>
            <person name="Zeng Q."/>
            <person name="Gargeya S."/>
            <person name="Alvarado L."/>
            <person name="Berlin A."/>
            <person name="Chapman S.B."/>
            <person name="Chen Z."/>
            <person name="Freedman E."/>
            <person name="Gellesch M."/>
            <person name="Goldberg J."/>
            <person name="Griggs A."/>
            <person name="Gujja S."/>
            <person name="Heilman E."/>
            <person name="Heiman D."/>
            <person name="Howarth C."/>
            <person name="Mehta T."/>
            <person name="Neiman D."/>
            <person name="Pearson M."/>
            <person name="Roberts A."/>
            <person name="Saif S."/>
            <person name="Shea T."/>
            <person name="Shenoy N."/>
            <person name="Sisk P."/>
            <person name="Stolte C."/>
            <person name="Sykes S."/>
            <person name="White J."/>
            <person name="Yandava C."/>
            <person name="Burger G."/>
            <person name="Gray M.W."/>
            <person name="Holland P.W.H."/>
            <person name="King N."/>
            <person name="Lang F.B.F."/>
            <person name="Roger A.J."/>
            <person name="Ruiz-Trillo I."/>
            <person name="Haas B."/>
            <person name="Nusbaum C."/>
            <person name="Birren B."/>
        </authorList>
    </citation>
    <scope>NUCLEOTIDE SEQUENCE [LARGE SCALE GENOMIC DNA]</scope>
    <source>
        <strain evidence="1 2">JP610</strain>
    </source>
</reference>
<name>A0A0L0GAM8_9EUKA</name>
<dbReference type="Proteomes" id="UP000054560">
    <property type="component" value="Unassembled WGS sequence"/>
</dbReference>
<evidence type="ECO:0000313" key="1">
    <source>
        <dbReference type="EMBL" id="KNC85964.1"/>
    </source>
</evidence>
<proteinExistence type="predicted"/>
<protein>
    <submittedName>
        <fullName evidence="1">Uncharacterized protein</fullName>
    </submittedName>
</protein>
<accession>A0A0L0GAM8</accession>